<comment type="caution">
    <text evidence="5">The sequence shown here is derived from an EMBL/GenBank/DDBJ whole genome shotgun (WGS) entry which is preliminary data.</text>
</comment>
<dbReference type="SUPFAM" id="SSF48726">
    <property type="entry name" value="Immunoglobulin"/>
    <property type="match status" value="1"/>
</dbReference>
<dbReference type="Proteomes" id="UP000826234">
    <property type="component" value="Unassembled WGS sequence"/>
</dbReference>
<dbReference type="InterPro" id="IPR013783">
    <property type="entry name" value="Ig-like_fold"/>
</dbReference>
<dbReference type="PROSITE" id="PS50835">
    <property type="entry name" value="IG_LIKE"/>
    <property type="match status" value="1"/>
</dbReference>
<evidence type="ECO:0000256" key="1">
    <source>
        <dbReference type="ARBA" id="ARBA00022859"/>
    </source>
</evidence>
<evidence type="ECO:0000313" key="5">
    <source>
        <dbReference type="EMBL" id="KAH0626200.1"/>
    </source>
</evidence>
<keyword evidence="3" id="KW-1280">Immunoglobulin</keyword>
<dbReference type="InterPro" id="IPR007110">
    <property type="entry name" value="Ig-like_dom"/>
</dbReference>
<dbReference type="Gene3D" id="2.60.40.10">
    <property type="entry name" value="Immunoglobulins"/>
    <property type="match status" value="1"/>
</dbReference>
<sequence>MQDEEEVMLRLNSSPLSTGFFTGFFTKASPVFMQILFLVFDSNSSPSQWEEVHLNTAAQAPVGTFCNSLHSYPPKFMNPNMSFDIQNIYLNGGFSSQIQLTESGTGLLKPGETLELTCTVTGTSITSSYWWNWVRQASGKGLEWMGGWTASSYYAPAFSNRLTISVAPSKTKYFLRLTSVVTADSGMYYCARGTERQAKAKIVQKWEMGYIYAVR</sequence>
<dbReference type="SMART" id="SM00409">
    <property type="entry name" value="IG"/>
    <property type="match status" value="1"/>
</dbReference>
<proteinExistence type="predicted"/>
<dbReference type="InterPro" id="IPR013106">
    <property type="entry name" value="Ig_V-set"/>
</dbReference>
<evidence type="ECO:0000256" key="2">
    <source>
        <dbReference type="ARBA" id="ARBA00023130"/>
    </source>
</evidence>
<keyword evidence="2" id="KW-1064">Adaptive immunity</keyword>
<evidence type="ECO:0000313" key="6">
    <source>
        <dbReference type="Proteomes" id="UP000826234"/>
    </source>
</evidence>
<dbReference type="EMBL" id="JAIPUX010000521">
    <property type="protein sequence ID" value="KAH0626200.1"/>
    <property type="molecule type" value="Genomic_DNA"/>
</dbReference>
<dbReference type="InterPro" id="IPR036179">
    <property type="entry name" value="Ig-like_dom_sf"/>
</dbReference>
<name>A0ABQ7T8Z4_PHRPL</name>
<dbReference type="SMART" id="SM00406">
    <property type="entry name" value="IGv"/>
    <property type="match status" value="1"/>
</dbReference>
<feature type="domain" description="Ig-like" evidence="4">
    <location>
        <begin position="96"/>
        <end position="190"/>
    </location>
</feature>
<evidence type="ECO:0000256" key="3">
    <source>
        <dbReference type="ARBA" id="ARBA00043265"/>
    </source>
</evidence>
<reference evidence="5 6" key="1">
    <citation type="journal article" date="2022" name="Gigascience">
        <title>A chromosome-level genome assembly and annotation of the desert horned lizard, Phrynosoma platyrhinos, provides insight into chromosomal rearrangements among reptiles.</title>
        <authorList>
            <person name="Koochekian N."/>
            <person name="Ascanio A."/>
            <person name="Farleigh K."/>
            <person name="Card D.C."/>
            <person name="Schield D.R."/>
            <person name="Castoe T.A."/>
            <person name="Jezkova T."/>
        </authorList>
    </citation>
    <scope>NUCLEOTIDE SEQUENCE [LARGE SCALE GENOMIC DNA]</scope>
    <source>
        <strain evidence="5">NK-2021</strain>
    </source>
</reference>
<protein>
    <recommendedName>
        <fullName evidence="4">Ig-like domain-containing protein</fullName>
    </recommendedName>
</protein>
<organism evidence="5 6">
    <name type="scientific">Phrynosoma platyrhinos</name>
    <name type="common">Desert horned lizard</name>
    <dbReference type="NCBI Taxonomy" id="52577"/>
    <lineage>
        <taxon>Eukaryota</taxon>
        <taxon>Metazoa</taxon>
        <taxon>Chordata</taxon>
        <taxon>Craniata</taxon>
        <taxon>Vertebrata</taxon>
        <taxon>Euteleostomi</taxon>
        <taxon>Lepidosauria</taxon>
        <taxon>Squamata</taxon>
        <taxon>Bifurcata</taxon>
        <taxon>Unidentata</taxon>
        <taxon>Episquamata</taxon>
        <taxon>Toxicofera</taxon>
        <taxon>Iguania</taxon>
        <taxon>Phrynosomatidae</taxon>
        <taxon>Phrynosomatinae</taxon>
        <taxon>Phrynosoma</taxon>
    </lineage>
</organism>
<accession>A0ABQ7T8Z4</accession>
<keyword evidence="6" id="KW-1185">Reference proteome</keyword>
<evidence type="ECO:0000259" key="4">
    <source>
        <dbReference type="PROSITE" id="PS50835"/>
    </source>
</evidence>
<dbReference type="Pfam" id="PF07686">
    <property type="entry name" value="V-set"/>
    <property type="match status" value="1"/>
</dbReference>
<dbReference type="PANTHER" id="PTHR23266">
    <property type="entry name" value="IMMUNOGLOBULIN HEAVY CHAIN"/>
    <property type="match status" value="1"/>
</dbReference>
<keyword evidence="1" id="KW-0391">Immunity</keyword>
<dbReference type="InterPro" id="IPR050199">
    <property type="entry name" value="IgHV"/>
</dbReference>
<gene>
    <name evidence="5" type="ORF">JD844_001035</name>
</gene>
<dbReference type="InterPro" id="IPR003599">
    <property type="entry name" value="Ig_sub"/>
</dbReference>